<dbReference type="PANTHER" id="PTHR44227">
    <property type="match status" value="1"/>
</dbReference>
<accession>E6PM24</accession>
<proteinExistence type="predicted"/>
<feature type="transmembrane region" description="Helical" evidence="4">
    <location>
        <begin position="180"/>
        <end position="196"/>
    </location>
</feature>
<dbReference type="EMBL" id="CABM01000016">
    <property type="protein sequence ID" value="CBH95976.1"/>
    <property type="molecule type" value="Genomic_DNA"/>
</dbReference>
<keyword evidence="4" id="KW-1133">Transmembrane helix</keyword>
<evidence type="ECO:0000313" key="5">
    <source>
        <dbReference type="EMBL" id="CBH95976.1"/>
    </source>
</evidence>
<protein>
    <submittedName>
        <fullName evidence="5">Uncharacterized protein</fullName>
    </submittedName>
</protein>
<feature type="transmembrane region" description="Helical" evidence="4">
    <location>
        <begin position="152"/>
        <end position="174"/>
    </location>
</feature>
<evidence type="ECO:0000256" key="4">
    <source>
        <dbReference type="SAM" id="Phobius"/>
    </source>
</evidence>
<feature type="transmembrane region" description="Helical" evidence="4">
    <location>
        <begin position="477"/>
        <end position="494"/>
    </location>
</feature>
<reference evidence="5" key="1">
    <citation type="submission" date="2009-10" db="EMBL/GenBank/DDBJ databases">
        <title>Diversity of trophic interactions inside an arsenic-rich microbial ecosystem.</title>
        <authorList>
            <person name="Bertin P.N."/>
            <person name="Heinrich-Salmeron A."/>
            <person name="Pelletier E."/>
            <person name="Goulhen-Chollet F."/>
            <person name="Arsene-Ploetze F."/>
            <person name="Gallien S."/>
            <person name="Calteau A."/>
            <person name="Vallenet D."/>
            <person name="Casiot C."/>
            <person name="Chane-Woon-Ming B."/>
            <person name="Giloteaux L."/>
            <person name="Barakat M."/>
            <person name="Bonnefoy V."/>
            <person name="Bruneel O."/>
            <person name="Chandler M."/>
            <person name="Cleiss J."/>
            <person name="Duran R."/>
            <person name="Elbaz-Poulichet F."/>
            <person name="Fonknechten N."/>
            <person name="Lauga B."/>
            <person name="Mornico D."/>
            <person name="Ortet P."/>
            <person name="Schaeffer C."/>
            <person name="Siguier P."/>
            <person name="Alexander Thil Smith A."/>
            <person name="Van Dorsselaer A."/>
            <person name="Weissenbach J."/>
            <person name="Medigue C."/>
            <person name="Le Paslier D."/>
        </authorList>
    </citation>
    <scope>NUCLEOTIDE SEQUENCE</scope>
</reference>
<evidence type="ECO:0000256" key="3">
    <source>
        <dbReference type="SAM" id="MobiDB-lite"/>
    </source>
</evidence>
<dbReference type="PANTHER" id="PTHR44227:SF3">
    <property type="entry name" value="PROTEIN O-MANNOSYL-TRANSFERASE TMTC4"/>
    <property type="match status" value="1"/>
</dbReference>
<feature type="compositionally biased region" description="Gly residues" evidence="3">
    <location>
        <begin position="841"/>
        <end position="856"/>
    </location>
</feature>
<keyword evidence="1" id="KW-0677">Repeat</keyword>
<organism evidence="5">
    <name type="scientific">mine drainage metagenome</name>
    <dbReference type="NCBI Taxonomy" id="410659"/>
    <lineage>
        <taxon>unclassified sequences</taxon>
        <taxon>metagenomes</taxon>
        <taxon>ecological metagenomes</taxon>
    </lineage>
</organism>
<comment type="caution">
    <text evidence="5">The sequence shown here is derived from an EMBL/GenBank/DDBJ whole genome shotgun (WGS) entry which is preliminary data.</text>
</comment>
<dbReference type="AlphaFoldDB" id="E6PM24"/>
<feature type="region of interest" description="Disordered" evidence="3">
    <location>
        <begin position="752"/>
        <end position="775"/>
    </location>
</feature>
<gene>
    <name evidence="5" type="ORF">CARN2_0964</name>
</gene>
<feature type="transmembrane region" description="Helical" evidence="4">
    <location>
        <begin position="446"/>
        <end position="465"/>
    </location>
</feature>
<keyword evidence="4" id="KW-0472">Membrane</keyword>
<keyword evidence="4" id="KW-0812">Transmembrane</keyword>
<sequence>MRIAALLAILLLGLLAYWPGLAGGYVFDDFGNLVDNAAFAQTALHAHFWHAIWSGHAGPLDRPLSMLSFAAQMVFTGMNPWPLKLGNVLLHLFNGWLVWLLSARVLGWLERQQPAGRVKPASAHTAEQALPAPPEGQPALGRSGGWLVSAPTLALLVTAAWVLAPIQLTAVLYVVQREEALASCFVLLGLLAYWHGRMRLIEGRRGAMAWIWGSLALGTVLAVLAKETGVMLPAYAFVLEWVVLRGVLAGANGAGPGLPIPQPPPHPNPPHAWGGGVLLQGSEPQAAAPNPPRAWGGGVLSSPTRGGCREGDGEGGAFSPHPRVGAAGRRVVGRRFQAINPLIPVYLVLLFIPGVLGLAWLLPSALNGSAYAARPFTLSERLLTEGRVMVDYLRWIILPTPNALSLYHDDLRVSTGWLSPWTTAASWAFLAALLAAALWLRKRLPLFAFGVLWFFAGQSLLSTFVPLELVYEHRNYLPDWGVFLALFGLLFTWSPPDKERRGTLRLLTVGGMAALIALYGLFTVLRAQVWGNPYRLAYFEATTHPRSPRASYDLGRMMLIMAKGTDSTLFQFGMRQMEQGALLPGADLQPLQALVFMAAKNSLPVQPRWWAEMQHTIATSPMSAEDVGSLYSLIQCGINGVCRYTPSDLQQLGGVIAFAVQRNPNRPDLITLQANFAANLVHDNPLAYHLMLRAVALDPGKYDYWKNLVVMQMAAGLYGDAGHVLERMRELDRFGIHRDEIRKLAGELAEKAALASKASPPPNLPHGVGEEKTALRDAREAPPNLLHGVGEERTALRDARGAHPDLSYGVGEEQKDSSSTSPSRPPRPVVDVRTLPPHAWGGPGRGLGKAGVGSSP</sequence>
<feature type="region of interest" description="Disordered" evidence="3">
    <location>
        <begin position="283"/>
        <end position="321"/>
    </location>
</feature>
<feature type="transmembrane region" description="Helical" evidence="4">
    <location>
        <begin position="418"/>
        <end position="439"/>
    </location>
</feature>
<feature type="transmembrane region" description="Helical" evidence="4">
    <location>
        <begin position="506"/>
        <end position="525"/>
    </location>
</feature>
<keyword evidence="2" id="KW-0802">TPR repeat</keyword>
<feature type="region of interest" description="Disordered" evidence="3">
    <location>
        <begin position="802"/>
        <end position="856"/>
    </location>
</feature>
<dbReference type="InterPro" id="IPR052346">
    <property type="entry name" value="O-mannosyl-transferase_TMTC"/>
</dbReference>
<evidence type="ECO:0000256" key="2">
    <source>
        <dbReference type="ARBA" id="ARBA00022803"/>
    </source>
</evidence>
<evidence type="ECO:0000256" key="1">
    <source>
        <dbReference type="ARBA" id="ARBA00022737"/>
    </source>
</evidence>
<name>E6PM24_9ZZZZ</name>
<feature type="transmembrane region" description="Helical" evidence="4">
    <location>
        <begin position="339"/>
        <end position="362"/>
    </location>
</feature>
<feature type="transmembrane region" description="Helical" evidence="4">
    <location>
        <begin position="208"/>
        <end position="225"/>
    </location>
</feature>